<feature type="domain" description="BTB" evidence="1">
    <location>
        <begin position="23"/>
        <end position="96"/>
    </location>
</feature>
<name>A0A015MRF9_RHIIW</name>
<evidence type="ECO:0000313" key="3">
    <source>
        <dbReference type="EMBL" id="EXX69353.1"/>
    </source>
</evidence>
<dbReference type="InterPro" id="IPR000210">
    <property type="entry name" value="BTB/POZ_dom"/>
</dbReference>
<evidence type="ECO:0008006" key="5">
    <source>
        <dbReference type="Google" id="ProtNLM"/>
    </source>
</evidence>
<dbReference type="AlphaFoldDB" id="A0A015MRF9"/>
<dbReference type="SMART" id="SM00225">
    <property type="entry name" value="BTB"/>
    <property type="match status" value="1"/>
</dbReference>
<accession>A0A015MRF9</accession>
<dbReference type="InterPro" id="IPR011705">
    <property type="entry name" value="BACK"/>
</dbReference>
<organism evidence="3 4">
    <name type="scientific">Rhizophagus irregularis (strain DAOM 197198w)</name>
    <name type="common">Glomus intraradices</name>
    <dbReference type="NCBI Taxonomy" id="1432141"/>
    <lineage>
        <taxon>Eukaryota</taxon>
        <taxon>Fungi</taxon>
        <taxon>Fungi incertae sedis</taxon>
        <taxon>Mucoromycota</taxon>
        <taxon>Glomeromycotina</taxon>
        <taxon>Glomeromycetes</taxon>
        <taxon>Glomerales</taxon>
        <taxon>Glomeraceae</taxon>
        <taxon>Rhizophagus</taxon>
    </lineage>
</organism>
<proteinExistence type="predicted"/>
<dbReference type="EMBL" id="JEMT01016877">
    <property type="protein sequence ID" value="EXX69353.1"/>
    <property type="molecule type" value="Genomic_DNA"/>
</dbReference>
<dbReference type="SMART" id="SM00875">
    <property type="entry name" value="BACK"/>
    <property type="match status" value="1"/>
</dbReference>
<dbReference type="SUPFAM" id="SSF54695">
    <property type="entry name" value="POZ domain"/>
    <property type="match status" value="1"/>
</dbReference>
<dbReference type="Proteomes" id="UP000022910">
    <property type="component" value="Unassembled WGS sequence"/>
</dbReference>
<comment type="caution">
    <text evidence="3">The sequence shown here is derived from an EMBL/GenBank/DDBJ whole genome shotgun (WGS) entry which is preliminary data.</text>
</comment>
<dbReference type="InterPro" id="IPR006571">
    <property type="entry name" value="TLDc_dom"/>
</dbReference>
<dbReference type="PROSITE" id="PS51886">
    <property type="entry name" value="TLDC"/>
    <property type="match status" value="1"/>
</dbReference>
<dbReference type="OrthoDB" id="2338283at2759"/>
<gene>
    <name evidence="3" type="ORF">RirG_096950</name>
</gene>
<sequence length="471" mass="55204">MSYKFESDVIKALEEMLKTKTDYNVIIQIGKEHNFKEFHVHSNILRFRSEYFNEILSAENIEKKDGKYIVKKQNITPQAFDTILKYLYTGHINFDNKTGTELLDIMIASDELKLKQLTKITEEFIIENYQQFLQNDPVGILQIVYYNKSLVNLQEFCLETICSDPKVLFDSNKFINLPAPLLEIILNRDDLDLAEIKVWESLIKWGLAQERTLDQDVTKWNQDNFSQFQRILYKFIPLIRFCEISSEDYINKVKPYKKILSKELRDDILKFHMLPGYASIFKISPRCPKYQFDSVIIDRSDCFVFFANWINKKGEYDNFETIPYKFNLLYRASRDGNTAEAFHEKCDNKGATIVIVKINGTEQIIGGYNPFDWDSSRYCNYKHTTDSFMFLFTDRKNIKSAKAGYSSGHASIGCYQNNGPIFGHYLYYSSSTWLVSGDHSGNYPDINIPITLFKNTNFNDYEVFQVMKKSY</sequence>
<dbReference type="PANTHER" id="PTHR24410">
    <property type="entry name" value="HL07962P-RELATED"/>
    <property type="match status" value="1"/>
</dbReference>
<evidence type="ECO:0000313" key="4">
    <source>
        <dbReference type="Proteomes" id="UP000022910"/>
    </source>
</evidence>
<dbReference type="Pfam" id="PF07534">
    <property type="entry name" value="TLD"/>
    <property type="match status" value="1"/>
</dbReference>
<dbReference type="Gene3D" id="1.25.40.420">
    <property type="match status" value="1"/>
</dbReference>
<protein>
    <recommendedName>
        <fullName evidence="5">Kelch-like protein 17</fullName>
    </recommendedName>
</protein>
<dbReference type="PANTHER" id="PTHR24410:SF23">
    <property type="entry name" value="BTB DOMAIN-CONTAINING PROTEIN-RELATED"/>
    <property type="match status" value="1"/>
</dbReference>
<evidence type="ECO:0000259" key="1">
    <source>
        <dbReference type="PROSITE" id="PS50097"/>
    </source>
</evidence>
<evidence type="ECO:0000259" key="2">
    <source>
        <dbReference type="PROSITE" id="PS51886"/>
    </source>
</evidence>
<dbReference type="InterPro" id="IPR011333">
    <property type="entry name" value="SKP1/BTB/POZ_sf"/>
</dbReference>
<dbReference type="Gene3D" id="3.30.710.10">
    <property type="entry name" value="Potassium Channel Kv1.1, Chain A"/>
    <property type="match status" value="1"/>
</dbReference>
<dbReference type="InterPro" id="IPR051481">
    <property type="entry name" value="BTB-POZ/Galectin-3-binding"/>
</dbReference>
<dbReference type="PROSITE" id="PS50097">
    <property type="entry name" value="BTB"/>
    <property type="match status" value="1"/>
</dbReference>
<feature type="domain" description="TLDc" evidence="2">
    <location>
        <begin position="295"/>
        <end position="467"/>
    </location>
</feature>
<dbReference type="CDD" id="cd18186">
    <property type="entry name" value="BTB_POZ_ZBTB_KLHL-like"/>
    <property type="match status" value="1"/>
</dbReference>
<dbReference type="Pfam" id="PF00651">
    <property type="entry name" value="BTB"/>
    <property type="match status" value="1"/>
</dbReference>
<keyword evidence="4" id="KW-1185">Reference proteome</keyword>
<dbReference type="HOGENOM" id="CLU_021542_0_1_1"/>
<reference evidence="3 4" key="1">
    <citation type="submission" date="2014-02" db="EMBL/GenBank/DDBJ databases">
        <title>Single nucleus genome sequencing reveals high similarity among nuclei of an endomycorrhizal fungus.</title>
        <authorList>
            <person name="Lin K."/>
            <person name="Geurts R."/>
            <person name="Zhang Z."/>
            <person name="Limpens E."/>
            <person name="Saunders D.G."/>
            <person name="Mu D."/>
            <person name="Pang E."/>
            <person name="Cao H."/>
            <person name="Cha H."/>
            <person name="Lin T."/>
            <person name="Zhou Q."/>
            <person name="Shang Y."/>
            <person name="Li Y."/>
            <person name="Ivanov S."/>
            <person name="Sharma T."/>
            <person name="Velzen R.V."/>
            <person name="Ruijter N.D."/>
            <person name="Aanen D.K."/>
            <person name="Win J."/>
            <person name="Kamoun S."/>
            <person name="Bisseling T."/>
            <person name="Huang S."/>
        </authorList>
    </citation>
    <scope>NUCLEOTIDE SEQUENCE [LARGE SCALE GENOMIC DNA]</scope>
    <source>
        <strain evidence="4">DAOM197198w</strain>
    </source>
</reference>